<keyword evidence="6 8" id="KW-1133">Transmembrane helix</keyword>
<feature type="transmembrane region" description="Helical" evidence="8">
    <location>
        <begin position="353"/>
        <end position="372"/>
    </location>
</feature>
<evidence type="ECO:0000256" key="3">
    <source>
        <dbReference type="ARBA" id="ARBA00022676"/>
    </source>
</evidence>
<dbReference type="GO" id="GO:0006493">
    <property type="term" value="P:protein O-linked glycosylation"/>
    <property type="evidence" value="ECO:0007669"/>
    <property type="project" value="InterPro"/>
</dbReference>
<evidence type="ECO:0000256" key="6">
    <source>
        <dbReference type="ARBA" id="ARBA00022989"/>
    </source>
</evidence>
<sequence length="874" mass="97965">MLAKFKHRHLLILLLIWLAGVVVDRIWFACDRSVPDWDRAEYLTSSLNYWQALQQPQWFSSDWWTDFWQLSTKAPPLAQIAAAVTQLMFGTGSDRATLVNLFFSAILLVSVYGLGLQLFSAEVGLWAAGICQLIPGLYKLRLDFLLDYPLTAVVTLCFWCLTVWRMRGQGKIQYGRGAQLCAPTPKIIPNWFWAIAFGISLGMALLVKQTALFFLLTPVVWTGVEVIRKRNIGRICQFAIALLLSAIVFMPWYRTNWLLILTGGKRATVDSAIAEGDPALNTLDAWTYYWKLLPEHISWVLLLVPIVGLLLYKSQKLKVKSQNNTPDSLIWLAIFLIGAYLLCSLNLNKDSRYVVPYLPGVALLLAYGMTCWRGRWGQQIRWSTVGLTVLVMGLNLFPLGGILGSRFASSLSPNAKHYAYMGSEYPHAQVIEEIVQTAPNLISNLGVLPSTLEVNQHNLNYFGALRNFQVYGRQVGTRQQQIVQDGRSLDWFVTKTGEQGSVPNAQTAMVQYVEQSPDFNLQKTWTLPDSSSLKLYHRRVPQVEVGSRGRKLGEQLPITNYQLPTTNIKLSRVTVPSVAPPGKPIPVTYEWSGTWEQLQPGIVLLTWKNRDSDKQSDRWIHDRAIGMGNLIHNFPTPVRAGFEPGSLALTDALSLNPPLLTSYTVTERSAMMPPSDLSAGIYTLEATYLNRNTGETYPITVPPVNLKINPAATATPAPELDLVTQERLLAATLPQGIKALDRVFAEVGRINQYDPIQDYLVQVQLAMEYRLKQEPQNIDWAYALTLAQILQQNVKGAIAALERVTQLDSQNPYAYAYLAFVHLYNWNGAAAQTALKPALALNSNIPELHALHGIAALMQGNLMQAWQDYSTFRE</sequence>
<dbReference type="InterPro" id="IPR050297">
    <property type="entry name" value="LipidA_mod_glycosyltrf_83"/>
</dbReference>
<evidence type="ECO:0000256" key="2">
    <source>
        <dbReference type="ARBA" id="ARBA00022475"/>
    </source>
</evidence>
<dbReference type="InterPro" id="IPR003342">
    <property type="entry name" value="ArnT-like_N"/>
</dbReference>
<evidence type="ECO:0000313" key="11">
    <source>
        <dbReference type="Proteomes" id="UP000031532"/>
    </source>
</evidence>
<dbReference type="AlphaFoldDB" id="A0A9X5E1I6"/>
<evidence type="ECO:0000256" key="8">
    <source>
        <dbReference type="SAM" id="Phobius"/>
    </source>
</evidence>
<accession>A0A9X5E1I6</accession>
<comment type="subcellular location">
    <subcellularLocation>
        <location evidence="1">Cell membrane</location>
        <topology evidence="1">Multi-pass membrane protein</topology>
    </subcellularLocation>
</comment>
<dbReference type="Proteomes" id="UP000031532">
    <property type="component" value="Unassembled WGS sequence"/>
</dbReference>
<evidence type="ECO:0000256" key="5">
    <source>
        <dbReference type="ARBA" id="ARBA00022692"/>
    </source>
</evidence>
<reference evidence="10 11" key="1">
    <citation type="journal article" date="2015" name="Genome Announc.">
        <title>Draft Genome Sequence of the Terrestrial Cyanobacterium Scytonema millei VB511283, Isolated from Eastern India.</title>
        <authorList>
            <person name="Sen D."/>
            <person name="Chandrababunaidu M.M."/>
            <person name="Singh D."/>
            <person name="Sanghi N."/>
            <person name="Ghorai A."/>
            <person name="Mishra G.P."/>
            <person name="Madduluri M."/>
            <person name="Adhikary S.P."/>
            <person name="Tripathy S."/>
        </authorList>
    </citation>
    <scope>NUCLEOTIDE SEQUENCE [LARGE SCALE GENOMIC DNA]</scope>
    <source>
        <strain evidence="10 11">VB511283</strain>
    </source>
</reference>
<dbReference type="GO" id="GO:0000030">
    <property type="term" value="F:mannosyltransferase activity"/>
    <property type="evidence" value="ECO:0007669"/>
    <property type="project" value="InterPro"/>
</dbReference>
<feature type="transmembrane region" description="Helical" evidence="8">
    <location>
        <begin position="97"/>
        <end position="116"/>
    </location>
</feature>
<name>A0A9X5E1I6_9CYAN</name>
<dbReference type="RefSeq" id="WP_132866544.1">
    <property type="nucleotide sequence ID" value="NZ_JTJC03000001.1"/>
</dbReference>
<dbReference type="SUPFAM" id="SSF48452">
    <property type="entry name" value="TPR-like"/>
    <property type="match status" value="1"/>
</dbReference>
<evidence type="ECO:0000256" key="4">
    <source>
        <dbReference type="ARBA" id="ARBA00022679"/>
    </source>
</evidence>
<dbReference type="Gene3D" id="1.25.40.10">
    <property type="entry name" value="Tetratricopeptide repeat domain"/>
    <property type="match status" value="1"/>
</dbReference>
<feature type="transmembrane region" description="Helical" evidence="8">
    <location>
        <begin position="211"/>
        <end position="228"/>
    </location>
</feature>
<keyword evidence="4" id="KW-0808">Transferase</keyword>
<dbReference type="InterPro" id="IPR011990">
    <property type="entry name" value="TPR-like_helical_dom_sf"/>
</dbReference>
<dbReference type="OrthoDB" id="437910at2"/>
<dbReference type="GO" id="GO:0005886">
    <property type="term" value="C:plasma membrane"/>
    <property type="evidence" value="ECO:0007669"/>
    <property type="project" value="UniProtKB-SubCell"/>
</dbReference>
<feature type="domain" description="ArnT-like N-terminal" evidence="9">
    <location>
        <begin position="85"/>
        <end position="243"/>
    </location>
</feature>
<protein>
    <submittedName>
        <fullName evidence="10">Phospholipid carrier-dependent glycosyltransferase</fullName>
    </submittedName>
</protein>
<keyword evidence="5 8" id="KW-0812">Transmembrane</keyword>
<feature type="transmembrane region" description="Helical" evidence="8">
    <location>
        <begin position="148"/>
        <end position="166"/>
    </location>
</feature>
<dbReference type="PANTHER" id="PTHR33908">
    <property type="entry name" value="MANNOSYLTRANSFERASE YKCB-RELATED"/>
    <property type="match status" value="1"/>
</dbReference>
<feature type="transmembrane region" description="Helical" evidence="8">
    <location>
        <begin position="187"/>
        <end position="205"/>
    </location>
</feature>
<keyword evidence="3" id="KW-0328">Glycosyltransferase</keyword>
<feature type="transmembrane region" description="Helical" evidence="8">
    <location>
        <begin position="235"/>
        <end position="253"/>
    </location>
</feature>
<feature type="transmembrane region" description="Helical" evidence="8">
    <location>
        <begin position="296"/>
        <end position="312"/>
    </location>
</feature>
<keyword evidence="11" id="KW-1185">Reference proteome</keyword>
<organism evidence="10 11">
    <name type="scientific">Scytonema millei VB511283</name>
    <dbReference type="NCBI Taxonomy" id="1245923"/>
    <lineage>
        <taxon>Bacteria</taxon>
        <taxon>Bacillati</taxon>
        <taxon>Cyanobacteriota</taxon>
        <taxon>Cyanophyceae</taxon>
        <taxon>Nostocales</taxon>
        <taxon>Scytonemataceae</taxon>
        <taxon>Scytonema</taxon>
    </lineage>
</organism>
<gene>
    <name evidence="10" type="ORF">QH73_0003215</name>
</gene>
<proteinExistence type="predicted"/>
<keyword evidence="7 8" id="KW-0472">Membrane</keyword>
<dbReference type="EMBL" id="JTJC03000001">
    <property type="protein sequence ID" value="NHC33680.1"/>
    <property type="molecule type" value="Genomic_DNA"/>
</dbReference>
<feature type="transmembrane region" description="Helical" evidence="8">
    <location>
        <begin position="384"/>
        <end position="404"/>
    </location>
</feature>
<dbReference type="PANTHER" id="PTHR33908:SF11">
    <property type="entry name" value="MEMBRANE PROTEIN"/>
    <property type="match status" value="1"/>
</dbReference>
<dbReference type="Pfam" id="PF02366">
    <property type="entry name" value="PMT"/>
    <property type="match status" value="1"/>
</dbReference>
<dbReference type="GO" id="GO:0016763">
    <property type="term" value="F:pentosyltransferase activity"/>
    <property type="evidence" value="ECO:0007669"/>
    <property type="project" value="TreeGrafter"/>
</dbReference>
<evidence type="ECO:0000313" key="10">
    <source>
        <dbReference type="EMBL" id="NHC33680.1"/>
    </source>
</evidence>
<dbReference type="GO" id="GO:0009103">
    <property type="term" value="P:lipopolysaccharide biosynthetic process"/>
    <property type="evidence" value="ECO:0007669"/>
    <property type="project" value="UniProtKB-ARBA"/>
</dbReference>
<evidence type="ECO:0000256" key="7">
    <source>
        <dbReference type="ARBA" id="ARBA00023136"/>
    </source>
</evidence>
<comment type="caution">
    <text evidence="10">The sequence shown here is derived from an EMBL/GenBank/DDBJ whole genome shotgun (WGS) entry which is preliminary data.</text>
</comment>
<evidence type="ECO:0000259" key="9">
    <source>
        <dbReference type="Pfam" id="PF02366"/>
    </source>
</evidence>
<feature type="transmembrane region" description="Helical" evidence="8">
    <location>
        <begin position="328"/>
        <end position="347"/>
    </location>
</feature>
<evidence type="ECO:0000256" key="1">
    <source>
        <dbReference type="ARBA" id="ARBA00004651"/>
    </source>
</evidence>
<keyword evidence="2" id="KW-1003">Cell membrane</keyword>